<dbReference type="GO" id="GO:0005524">
    <property type="term" value="F:ATP binding"/>
    <property type="evidence" value="ECO:0007669"/>
    <property type="project" value="UniProtKB-KW"/>
</dbReference>
<evidence type="ECO:0000256" key="3">
    <source>
        <dbReference type="ARBA" id="ARBA00022448"/>
    </source>
</evidence>
<evidence type="ECO:0000256" key="7">
    <source>
        <dbReference type="ARBA" id="ARBA00023136"/>
    </source>
</evidence>
<dbReference type="InterPro" id="IPR003439">
    <property type="entry name" value="ABC_transporter-like_ATP-bd"/>
</dbReference>
<evidence type="ECO:0000256" key="4">
    <source>
        <dbReference type="ARBA" id="ARBA00022475"/>
    </source>
</evidence>
<comment type="subcellular location">
    <subcellularLocation>
        <location evidence="1">Cell inner membrane</location>
        <topology evidence="1">Peripheral membrane protein</topology>
    </subcellularLocation>
</comment>
<protein>
    <submittedName>
        <fullName evidence="9">Peptide/nickel transport system ATP-binding protein</fullName>
    </submittedName>
</protein>
<dbReference type="PANTHER" id="PTHR43297:SF2">
    <property type="entry name" value="DIPEPTIDE TRANSPORT ATP-BINDING PROTEIN DPPD"/>
    <property type="match status" value="1"/>
</dbReference>
<dbReference type="PANTHER" id="PTHR43297">
    <property type="entry name" value="OLIGOPEPTIDE TRANSPORT ATP-BINDING PROTEIN APPD"/>
    <property type="match status" value="1"/>
</dbReference>
<dbReference type="OrthoDB" id="9806285at2"/>
<comment type="caution">
    <text evidence="9">The sequence shown here is derived from an EMBL/GenBank/DDBJ whole genome shotgun (WGS) entry which is preliminary data.</text>
</comment>
<proteinExistence type="inferred from homology"/>
<keyword evidence="6 9" id="KW-0067">ATP-binding</keyword>
<evidence type="ECO:0000256" key="5">
    <source>
        <dbReference type="ARBA" id="ARBA00022741"/>
    </source>
</evidence>
<reference evidence="9 10" key="1">
    <citation type="submission" date="2018-10" db="EMBL/GenBank/DDBJ databases">
        <title>Genomic Encyclopedia of Archaeal and Bacterial Type Strains, Phase II (KMG-II): from individual species to whole genera.</title>
        <authorList>
            <person name="Goeker M."/>
        </authorList>
    </citation>
    <scope>NUCLEOTIDE SEQUENCE [LARGE SCALE GENOMIC DNA]</scope>
    <source>
        <strain evidence="9 10">DSM 16510</strain>
    </source>
</reference>
<dbReference type="SUPFAM" id="SSF52540">
    <property type="entry name" value="P-loop containing nucleoside triphosphate hydrolases"/>
    <property type="match status" value="1"/>
</dbReference>
<gene>
    <name evidence="9" type="ORF">BCF55_1875</name>
</gene>
<comment type="similarity">
    <text evidence="2">Belongs to the ABC transporter superfamily.</text>
</comment>
<sequence>MNLLEVKNLNLWYGGNQVLHNVSFSLSKGEVLCIVGESGSGKSSILFSILGLLPENARVEGDITFKGKNLLQLKELERRRLRGKDIGMIFQEPSSYLDPLFTVGSQIAETYEGHFPDRKKESRRKSLEAMRRAGIPKAEDKFDMYPHQLSGGLKQRVCIAMAIVCEPELLLADEPTTALDVSVQKKILTLLRKLRSEGKSVILVTHDFGVVAEVGDRVIVLKEGKVVESGDVFEVFDSPKEVYTKTLLEAI</sequence>
<evidence type="ECO:0000256" key="6">
    <source>
        <dbReference type="ARBA" id="ARBA00022840"/>
    </source>
</evidence>
<feature type="domain" description="ABC transporter" evidence="8">
    <location>
        <begin position="4"/>
        <end position="248"/>
    </location>
</feature>
<dbReference type="RefSeq" id="WP_121013047.1">
    <property type="nucleotide sequence ID" value="NZ_RCCJ01000001.1"/>
</dbReference>
<evidence type="ECO:0000313" key="9">
    <source>
        <dbReference type="EMBL" id="RLJ71571.1"/>
    </source>
</evidence>
<evidence type="ECO:0000259" key="8">
    <source>
        <dbReference type="PROSITE" id="PS50893"/>
    </source>
</evidence>
<dbReference type="EMBL" id="RCCJ01000001">
    <property type="protein sequence ID" value="RLJ71571.1"/>
    <property type="molecule type" value="Genomic_DNA"/>
</dbReference>
<dbReference type="AlphaFoldDB" id="A0A497XTI1"/>
<keyword evidence="3" id="KW-0813">Transport</keyword>
<name>A0A497XTI1_9AQUI</name>
<evidence type="ECO:0000313" key="10">
    <source>
        <dbReference type="Proteomes" id="UP000267841"/>
    </source>
</evidence>
<dbReference type="PROSITE" id="PS50893">
    <property type="entry name" value="ABC_TRANSPORTER_2"/>
    <property type="match status" value="1"/>
</dbReference>
<evidence type="ECO:0000256" key="2">
    <source>
        <dbReference type="ARBA" id="ARBA00005417"/>
    </source>
</evidence>
<keyword evidence="7" id="KW-0472">Membrane</keyword>
<dbReference type="Pfam" id="PF00005">
    <property type="entry name" value="ABC_tran"/>
    <property type="match status" value="1"/>
</dbReference>
<dbReference type="SMART" id="SM00382">
    <property type="entry name" value="AAA"/>
    <property type="match status" value="1"/>
</dbReference>
<dbReference type="GO" id="GO:0016887">
    <property type="term" value="F:ATP hydrolysis activity"/>
    <property type="evidence" value="ECO:0007669"/>
    <property type="project" value="InterPro"/>
</dbReference>
<dbReference type="InterPro" id="IPR003593">
    <property type="entry name" value="AAA+_ATPase"/>
</dbReference>
<keyword evidence="10" id="KW-1185">Reference proteome</keyword>
<keyword evidence="5" id="KW-0547">Nucleotide-binding</keyword>
<dbReference type="CDD" id="cd03257">
    <property type="entry name" value="ABC_NikE_OppD_transporters"/>
    <property type="match status" value="1"/>
</dbReference>
<organism evidence="9 10">
    <name type="scientific">Hydrogenivirga caldilitoris</name>
    <dbReference type="NCBI Taxonomy" id="246264"/>
    <lineage>
        <taxon>Bacteria</taxon>
        <taxon>Pseudomonadati</taxon>
        <taxon>Aquificota</taxon>
        <taxon>Aquificia</taxon>
        <taxon>Aquificales</taxon>
        <taxon>Aquificaceae</taxon>
        <taxon>Hydrogenivirga</taxon>
    </lineage>
</organism>
<accession>A0A497XTI1</accession>
<evidence type="ECO:0000256" key="1">
    <source>
        <dbReference type="ARBA" id="ARBA00004417"/>
    </source>
</evidence>
<dbReference type="InterPro" id="IPR050388">
    <property type="entry name" value="ABC_Ni/Peptide_Import"/>
</dbReference>
<dbReference type="Proteomes" id="UP000267841">
    <property type="component" value="Unassembled WGS sequence"/>
</dbReference>
<keyword evidence="4" id="KW-1003">Cell membrane</keyword>
<dbReference type="InterPro" id="IPR027417">
    <property type="entry name" value="P-loop_NTPase"/>
</dbReference>
<dbReference type="GO" id="GO:0005886">
    <property type="term" value="C:plasma membrane"/>
    <property type="evidence" value="ECO:0007669"/>
    <property type="project" value="UniProtKB-SubCell"/>
</dbReference>
<dbReference type="Gene3D" id="3.40.50.300">
    <property type="entry name" value="P-loop containing nucleotide triphosphate hydrolases"/>
    <property type="match status" value="1"/>
</dbReference>